<evidence type="ECO:0000313" key="2">
    <source>
        <dbReference type="EMBL" id="CCD27390.1"/>
    </source>
</evidence>
<gene>
    <name evidence="2" type="primary">NDAI0K01990</name>
    <name evidence="2" type="ordered locus">NDAI_0K01990</name>
</gene>
<dbReference type="GeneID" id="11497756"/>
<reference evidence="2 3" key="1">
    <citation type="journal article" date="2011" name="Proc. Natl. Acad. Sci. U.S.A.">
        <title>Evolutionary erosion of yeast sex chromosomes by mating-type switching accidents.</title>
        <authorList>
            <person name="Gordon J.L."/>
            <person name="Armisen D."/>
            <person name="Proux-Wera E."/>
            <person name="Oheigeartaigh S.S."/>
            <person name="Byrne K.P."/>
            <person name="Wolfe K.H."/>
        </authorList>
    </citation>
    <scope>NUCLEOTIDE SEQUENCE [LARGE SCALE GENOMIC DNA]</scope>
    <source>
        <strain evidence="3">ATCC 10597 / BCRC 20456 / CBS 421 / NBRC 0211 / NRRL Y-12639</strain>
    </source>
</reference>
<dbReference type="OrthoDB" id="4070544at2759"/>
<dbReference type="eggNOG" id="ENOG502S2FV">
    <property type="taxonomic scope" value="Eukaryota"/>
</dbReference>
<evidence type="ECO:0000313" key="3">
    <source>
        <dbReference type="Proteomes" id="UP000000689"/>
    </source>
</evidence>
<organism evidence="2 3">
    <name type="scientific">Naumovozyma dairenensis (strain ATCC 10597 / BCRC 20456 / CBS 421 / NBRC 0211 / NRRL Y-12639)</name>
    <name type="common">Saccharomyces dairenensis</name>
    <dbReference type="NCBI Taxonomy" id="1071378"/>
    <lineage>
        <taxon>Eukaryota</taxon>
        <taxon>Fungi</taxon>
        <taxon>Dikarya</taxon>
        <taxon>Ascomycota</taxon>
        <taxon>Saccharomycotina</taxon>
        <taxon>Saccharomycetes</taxon>
        <taxon>Saccharomycetales</taxon>
        <taxon>Saccharomycetaceae</taxon>
        <taxon>Naumovozyma</taxon>
    </lineage>
</organism>
<keyword evidence="3" id="KW-1185">Reference proteome</keyword>
<protein>
    <submittedName>
        <fullName evidence="2">Uncharacterized protein</fullName>
    </submittedName>
</protein>
<dbReference type="RefSeq" id="XP_003672633.1">
    <property type="nucleotide sequence ID" value="XM_003672585.1"/>
</dbReference>
<dbReference type="HOGENOM" id="CLU_416242_0_0_1"/>
<accession>G0WHX9</accession>
<dbReference type="Proteomes" id="UP000000689">
    <property type="component" value="Chromosome 11"/>
</dbReference>
<name>G0WHX9_NAUDC</name>
<feature type="region of interest" description="Disordered" evidence="1">
    <location>
        <begin position="208"/>
        <end position="236"/>
    </location>
</feature>
<feature type="compositionally biased region" description="Basic and acidic residues" evidence="1">
    <location>
        <begin position="213"/>
        <end position="229"/>
    </location>
</feature>
<evidence type="ECO:0000256" key="1">
    <source>
        <dbReference type="SAM" id="MobiDB-lite"/>
    </source>
</evidence>
<dbReference type="OMA" id="HDYVTFT"/>
<dbReference type="KEGG" id="ndi:NDAI_0K01990"/>
<proteinExistence type="predicted"/>
<sequence length="659" mass="75021">MIFLYFLGFILFNYRWFLYVIAIDTELESVTLRGRFTGQDVELCPGFHKGAIPPFLTSCDNKTDQCISDHFAKQFEFCPSCINVDPSNLLDMNNCECVQCGLSALISNCFEDHCSDKGQLDVLKKVLSGFTQGQRNVKLQDIDSNGSSSITNGPALKYFKDKENNKIYRGLLSFEKLLLSQSILNVLECPLKENESISEILDAQFWRRKKKQPKDDQDDKGKNEDDKNNNDASFKPPLFYTTTNTFTTYVPNEKTYTKWKPKVIETTVIIDECSGVRTFTTIEDTLYVTDYQTVVWTDYDTTTETETDTKYIKKLKTKYLHDYVTFTETDYDLITKTKYRHDFITTTETEIEGTTRIIKVGKITETVSLPGKATQTTTTTDTKYKFKCKKVRKTVTDTLTKTSLTTQTTIETKTKKKWIPRTTTVTSVSTYTTVSSVLVCPPQPPLGGRGMRMGLSPERTNLRFGIFNKSEKEEEQEMEKRGIMTDFVSEEGNRSKDNLQGSDGNSYLYTTTYPVTRTKSSFTTSTNGQMPILAITRRNATSIQNPLLRNDFDNERKQHTENRAVHSITPTVVSGGTPLTSSSILKSTIFTVTVSTIIFLTFSNVFDSFINVNVNPEFGSKLKKERDLRVTEEGYKDVPKLPPESDQSYKEYIAFLDVD</sequence>
<dbReference type="EMBL" id="HE580277">
    <property type="protein sequence ID" value="CCD27390.1"/>
    <property type="molecule type" value="Genomic_DNA"/>
</dbReference>
<dbReference type="AlphaFoldDB" id="G0WHX9"/>